<feature type="compositionally biased region" description="Polar residues" evidence="1">
    <location>
        <begin position="287"/>
        <end position="302"/>
    </location>
</feature>
<feature type="region of interest" description="Disordered" evidence="1">
    <location>
        <begin position="120"/>
        <end position="154"/>
    </location>
</feature>
<feature type="region of interest" description="Disordered" evidence="1">
    <location>
        <begin position="287"/>
        <end position="309"/>
    </location>
</feature>
<dbReference type="STRING" id="1666911.HLUCCA11_12845"/>
<evidence type="ECO:0000256" key="1">
    <source>
        <dbReference type="SAM" id="MobiDB-lite"/>
    </source>
</evidence>
<feature type="compositionally biased region" description="Low complexity" evidence="1">
    <location>
        <begin position="122"/>
        <end position="154"/>
    </location>
</feature>
<proteinExistence type="predicted"/>
<gene>
    <name evidence="2" type="ORF">HLUCCA11_12845</name>
</gene>
<dbReference type="Proteomes" id="UP000050465">
    <property type="component" value="Unassembled WGS sequence"/>
</dbReference>
<accession>A0A0P7YX43</accession>
<feature type="compositionally biased region" description="Basic and acidic residues" evidence="1">
    <location>
        <begin position="55"/>
        <end position="67"/>
    </location>
</feature>
<sequence length="340" mass="35762">MRRLLLISLVTIPLTGCQFFNRDGNTVVDIVESVESGEALDGISVPQLDGNGQAEPEKEAFDSPTVEKKPGAVVSADLINSTDPDARAKSVARNRTDPFATLPILPEPIVIVPEVNTRTAEAGTRAASNTTASSGNTSRPVPAPPVRVQAPNRPLVMPSPIATLPTIPQPIIAPTISVSGVVQMGNEHYAIVRSGNEPERYVRVGDRLAGGSVRVKRIETLSFEPRVILEENGIEVVRPITNGESVSEEEGPFAFAPNALAVPAAVVPSSGRLLPMMPPSAALIAPSITTPSRTTPGASQPARSLPPTPGFVPGSLLLQPAELTSQAVFPNFRLPLSERG</sequence>
<evidence type="ECO:0000313" key="3">
    <source>
        <dbReference type="Proteomes" id="UP000050465"/>
    </source>
</evidence>
<protein>
    <submittedName>
        <fullName evidence="2">Type IV pilus biogenesis</fullName>
    </submittedName>
</protein>
<organism evidence="2 3">
    <name type="scientific">Phormidesmis priestleyi Ana</name>
    <dbReference type="NCBI Taxonomy" id="1666911"/>
    <lineage>
        <taxon>Bacteria</taxon>
        <taxon>Bacillati</taxon>
        <taxon>Cyanobacteriota</taxon>
        <taxon>Cyanophyceae</taxon>
        <taxon>Leptolyngbyales</taxon>
        <taxon>Leptolyngbyaceae</taxon>
        <taxon>Phormidesmis</taxon>
    </lineage>
</organism>
<name>A0A0P7YX43_9CYAN</name>
<comment type="caution">
    <text evidence="2">The sequence shown here is derived from an EMBL/GenBank/DDBJ whole genome shotgun (WGS) entry which is preliminary data.</text>
</comment>
<dbReference type="EMBL" id="LJZR01000016">
    <property type="protein sequence ID" value="KPQ34822.1"/>
    <property type="molecule type" value="Genomic_DNA"/>
</dbReference>
<evidence type="ECO:0000313" key="2">
    <source>
        <dbReference type="EMBL" id="KPQ34822.1"/>
    </source>
</evidence>
<dbReference type="AlphaFoldDB" id="A0A0P7YX43"/>
<reference evidence="2 3" key="1">
    <citation type="submission" date="2015-09" db="EMBL/GenBank/DDBJ databases">
        <title>Identification and resolution of microdiversity through metagenomic sequencing of parallel consortia.</title>
        <authorList>
            <person name="Nelson W.C."/>
            <person name="Romine M.F."/>
            <person name="Lindemann S.R."/>
        </authorList>
    </citation>
    <scope>NUCLEOTIDE SEQUENCE [LARGE SCALE GENOMIC DNA]</scope>
    <source>
        <strain evidence="2">Ana</strain>
    </source>
</reference>
<feature type="region of interest" description="Disordered" evidence="1">
    <location>
        <begin position="42"/>
        <end position="67"/>
    </location>
</feature>